<keyword evidence="3" id="KW-1185">Reference proteome</keyword>
<dbReference type="Proteomes" id="UP001162972">
    <property type="component" value="Chromosome 6"/>
</dbReference>
<protein>
    <submittedName>
        <fullName evidence="2">Uncharacterized protein</fullName>
    </submittedName>
</protein>
<evidence type="ECO:0000256" key="1">
    <source>
        <dbReference type="SAM" id="MobiDB-lite"/>
    </source>
</evidence>
<comment type="caution">
    <text evidence="2">The sequence shown here is derived from an EMBL/GenBank/DDBJ whole genome shotgun (WGS) entry which is preliminary data.</text>
</comment>
<sequence>MLLSDCGLSRHVIHFLQPFWQTLLNPQDLSFVGYTYKNFDAVKGLHHSFDVKRSSLPRQTSTDSCHSDSAEMPVTTKSCPIP</sequence>
<reference evidence="2 3" key="1">
    <citation type="journal article" date="2023" name="Int. J. Mol. Sci.">
        <title>De Novo Assembly and Annotation of 11 Diverse Shrub Willow (Salix) Genomes Reveals Novel Gene Organization in Sex-Linked Regions.</title>
        <authorList>
            <person name="Hyden B."/>
            <person name="Feng K."/>
            <person name="Yates T.B."/>
            <person name="Jawdy S."/>
            <person name="Cereghino C."/>
            <person name="Smart L.B."/>
            <person name="Muchero W."/>
        </authorList>
    </citation>
    <scope>NUCLEOTIDE SEQUENCE [LARGE SCALE GENOMIC DNA]</scope>
    <source>
        <tissue evidence="2">Shoot tip</tissue>
    </source>
</reference>
<evidence type="ECO:0000313" key="2">
    <source>
        <dbReference type="EMBL" id="KAJ6407230.1"/>
    </source>
</evidence>
<name>A0AAD6NW53_9ROSI</name>
<feature type="region of interest" description="Disordered" evidence="1">
    <location>
        <begin position="54"/>
        <end position="82"/>
    </location>
</feature>
<dbReference type="AlphaFoldDB" id="A0AAD6NW53"/>
<evidence type="ECO:0000313" key="3">
    <source>
        <dbReference type="Proteomes" id="UP001162972"/>
    </source>
</evidence>
<accession>A0AAD6NW53</accession>
<gene>
    <name evidence="2" type="ORF">OIU84_010686</name>
</gene>
<organism evidence="2 3">
    <name type="scientific">Salix udensis</name>
    <dbReference type="NCBI Taxonomy" id="889485"/>
    <lineage>
        <taxon>Eukaryota</taxon>
        <taxon>Viridiplantae</taxon>
        <taxon>Streptophyta</taxon>
        <taxon>Embryophyta</taxon>
        <taxon>Tracheophyta</taxon>
        <taxon>Spermatophyta</taxon>
        <taxon>Magnoliopsida</taxon>
        <taxon>eudicotyledons</taxon>
        <taxon>Gunneridae</taxon>
        <taxon>Pentapetalae</taxon>
        <taxon>rosids</taxon>
        <taxon>fabids</taxon>
        <taxon>Malpighiales</taxon>
        <taxon>Salicaceae</taxon>
        <taxon>Saliceae</taxon>
        <taxon>Salix</taxon>
    </lineage>
</organism>
<proteinExistence type="predicted"/>
<dbReference type="EMBL" id="JAPFFJ010000016">
    <property type="protein sequence ID" value="KAJ6407230.1"/>
    <property type="molecule type" value="Genomic_DNA"/>
</dbReference>